<keyword evidence="1" id="KW-0472">Membrane</keyword>
<feature type="transmembrane region" description="Helical" evidence="1">
    <location>
        <begin position="157"/>
        <end position="180"/>
    </location>
</feature>
<dbReference type="EMBL" id="UINC01001282">
    <property type="protein sequence ID" value="SUZ76540.1"/>
    <property type="molecule type" value="Genomic_DNA"/>
</dbReference>
<dbReference type="AlphaFoldDB" id="A0A381QC07"/>
<keyword evidence="1" id="KW-1133">Transmembrane helix</keyword>
<feature type="transmembrane region" description="Helical" evidence="1">
    <location>
        <begin position="25"/>
        <end position="47"/>
    </location>
</feature>
<protein>
    <recommendedName>
        <fullName evidence="3">PepSY domain-containing protein</fullName>
    </recommendedName>
</protein>
<dbReference type="PANTHER" id="PTHR34219">
    <property type="entry name" value="IRON-REGULATED INNER MEMBRANE PROTEIN-RELATED"/>
    <property type="match status" value="1"/>
</dbReference>
<name>A0A381QC07_9ZZZZ</name>
<dbReference type="PANTHER" id="PTHR34219:SF3">
    <property type="entry name" value="BLL7967 PROTEIN"/>
    <property type="match status" value="1"/>
</dbReference>
<evidence type="ECO:0000313" key="2">
    <source>
        <dbReference type="EMBL" id="SUZ76540.1"/>
    </source>
</evidence>
<feature type="transmembrane region" description="Helical" evidence="1">
    <location>
        <begin position="201"/>
        <end position="223"/>
    </location>
</feature>
<feature type="transmembrane region" description="Helical" evidence="1">
    <location>
        <begin position="269"/>
        <end position="290"/>
    </location>
</feature>
<organism evidence="2">
    <name type="scientific">marine metagenome</name>
    <dbReference type="NCBI Taxonomy" id="408172"/>
    <lineage>
        <taxon>unclassified sequences</taxon>
        <taxon>metagenomes</taxon>
        <taxon>ecological metagenomes</taxon>
    </lineage>
</organism>
<proteinExistence type="predicted"/>
<dbReference type="Pfam" id="PF03929">
    <property type="entry name" value="PepSY_TM"/>
    <property type="match status" value="2"/>
</dbReference>
<keyword evidence="1" id="KW-0812">Transmembrane</keyword>
<gene>
    <name evidence="2" type="ORF">METZ01_LOCUS29394</name>
</gene>
<reference evidence="2" key="1">
    <citation type="submission" date="2018-05" db="EMBL/GenBank/DDBJ databases">
        <authorList>
            <person name="Lanie J.A."/>
            <person name="Ng W.-L."/>
            <person name="Kazmierczak K.M."/>
            <person name="Andrzejewski T.M."/>
            <person name="Davidsen T.M."/>
            <person name="Wayne K.J."/>
            <person name="Tettelin H."/>
            <person name="Glass J.I."/>
            <person name="Rusch D."/>
            <person name="Podicherti R."/>
            <person name="Tsui H.-C.T."/>
            <person name="Winkler M.E."/>
        </authorList>
    </citation>
    <scope>NUCLEOTIDE SEQUENCE</scope>
</reference>
<sequence length="299" mass="34173">MASTGNWLRHPQGVWLRKALFQIHLWTGLGVGLYVVVISLTGSVLVYRSELRQRFDPQPRPVHIAGPRLSAEELIAVAQQEFPNDAIEIWTDPEDPALAVTMGVRPVGHPLQQQFFDPYTGEYLGNALPVGWRLTTWALDLHDNLLTGDTGRRVNGVGALLLVLLSLTGLVVWWPGILSWKKSLLVDWRANWRRVNWSVHSAFGFWTVFFIFIWGFTGVYLTFPEPFAAAVDYLDPLEEDNFDPRTGDRVLYWFAYLHFGRFGGWSTKLIWAVVGLVPPAMFVTGVVMWWNRVIRRQRS</sequence>
<evidence type="ECO:0000256" key="1">
    <source>
        <dbReference type="SAM" id="Phobius"/>
    </source>
</evidence>
<accession>A0A381QC07</accession>
<evidence type="ECO:0008006" key="3">
    <source>
        <dbReference type="Google" id="ProtNLM"/>
    </source>
</evidence>
<dbReference type="InterPro" id="IPR005625">
    <property type="entry name" value="PepSY-ass_TM"/>
</dbReference>